<evidence type="ECO:0000313" key="3">
    <source>
        <dbReference type="Proteomes" id="UP001159427"/>
    </source>
</evidence>
<dbReference type="SUPFAM" id="SSF55874">
    <property type="entry name" value="ATPase domain of HSP90 chaperone/DNA topoisomerase II/histidine kinase"/>
    <property type="match status" value="3"/>
</dbReference>
<sequence length="4407" mass="502939">APIVVVENDDDFNVIQPKLLQQLKTILDQYPDDGQILKELIQNAEDAGASQVKFLYDKHSYGEKKLHDEKLATYQGPALYAYNDAEFTKGDWRGIRMLCDSNKVKDPMKVGRFGLGFKSVFHMTDLPSILSNTRIGFIDPLEHLTDDWNQITGFSWLLKESEKMERIQDQFRPYKEIFDCNDEVFSEGKYGGTLFRFPLRHTPSKLSETLYSKEKMERLFESFVGDAHLVLLFLRNLESIELYAREIAESIPKRIFQARISEDSLELVRKKRKEFFEKIEPGKRMLEPVTVTYRVTIETVVRENNIQQFSFLVTSYCCGGELSSEFETLLTDEELSYLPSVGVAMGVPPTKDLPTPDVAGHVFCALPLPVQKKSMTGLPVHVNGFFALTQNRRHIKTPNKDQDDRSKLTDKSLLWNCCLMEEALPKAYVTMIKEAIINFNVNPDAVYKAWPHNAVIDPAWERLQGPFLQLMCGEPFVYTPASGGQWLKAEEAIFDTIHKHDSELKKLLVTVLLQANQNVACLPDHVLEAVSVTQEMEITPSLVRKVLKNFPTGYRTLERMHKLLLLKFVLNGQYTNVEELLGLELLPTSNQGFTSFSKHDRAIFICSREYPQEVQLLPGLGHRFLDHDVDEQLFRSLEAVAEKGFTQLQRLCKDHMPDLLREALPSEWEGKDMVKWYPDDNRYNHPTKNWLKRVWDYLREQFEKDLCNFKNLPLIPLDLSCHPIELTKIATPSKIVASRPGEKHDILESSRCHVLKALGVIIMKNSPHFLKSHPGIDKFVHPPSATRILQAMLSSSRVMGEGIHSAILSDVGDNDRRSLRKLIAKVPSLSLKEKEYLSCLPLFETLSQDFVSKKQGLGAAPKEALPFKPRGDFIDAKEPDSMALARLLDIQIPTLIEFLCERILPDVKGGGYIEPEIDNVIMFVMGHIDTDARLVEEMKTLKFVSTNSEGRVSAMELFDPRKGKLRDIFAGEDVFPVSRYAAPEVLRYLEKLGMKSEEDITAYDLYKSATKVGEIVTQTEVERKSKAILSYLCRHPKKLEENVSGVSLGIKLQDVSWISPVRVKPLNFPNSLPFYGENETETYFFKPTEVETEDKVSIIGAIRPVVSVNSSSEVAKHLGWDKSPRALDVVEHFKLLIDYYRKDEKPHYMLMVGEIYSFLLKTDETHVEQALEGIKSSRWIWNGDGFSFPNAVLAGKPSIDLSPYIACLPTEMNNYSELFSKCGMQEQCDVSCLLFVLKLIKQKYDDCEERQFDSKEVERDLQLSINILNKVESEVGGEISPELLQDVLLPTFVENDAYVKLAQVEECVYLKHGSRPLDDDESMDYLLLHRKVPFSTAEYFNVRTLQNSMLDPDELGFGEECGQEEKLTSRLSTLLEDYTDGFAVPKELIQNADDAGATEVRFLYDERTNEDAMDFLFDEGMRDCQGPALWVYNDAVFQNEDFQNLTKLNGATKEEDTQKIGKFGLGFNAVYNLTDVPMLVSRNYFVIFDPNTFHLGKAIRNKTKPGIKIDTNKNVKKLRNFRHQFKPFNGIFGCDLCLEKEDNSFHGTLFRFPLRTKTQAIKSEIKQLAYDCKQMKELLQIFIKGAGSLLLFTQNICRVRIFHLSKEATDARQPKMLFEVTKSLMQGGIIRKLPVQVDLPFAASSLSKDDKLCLEQCNFLKASTMAADQFVEEAENESAVLLRSGLILNIQSIMTDDGRLFFQDTTTLPTGVETWLVASSMGKGEALKLSRSEKGLIPSAGVAVRLSLDNGSVSGPLCPSDFKGTLFCYLPLPIHSGLPLHVNGAFAVASNRRTLKQKTNDDKACVGAEWNNILFQDSVCAAYLDLLEDVKSSSTQMSRSKYLYHWLWPLSCKVEKACEPLARSLYDHLASGSSSLFSDGEKWVSIHEVVFLDPRFRHDSNIGDISFKVFQALVSRDVAVIDLPYDVYKSFANYGYEELIHSKRYDVKRFFVELFFPNIGSVPSHLRDRLVMYALDEKNEWLDETIKGHKCIPTTPLGESLKCPSKLISPSGVTASLFCPLDERFPHGSEQTFLHPQRLFKLQQLGMSTDDLSWAEVAERAESISVLNQKSTDAATKRAKNLIDFLEKKLTLEGTSSLLSEDYSRILKAKFLPVLKKPKSFPLIWKGSESDRRKNQVFVSSMEGFLSEHMYLVCCSQPVIEESLAQKTKKFLRLDGKRPKLMHVSEQIKKAISTGSGAGDAETEEIRKVCIQSYQFLQEALDSHETQIADFLRRSKFIFVGDRFVPSNQVALKLEGDCSPYLYKLPNDLARRYLPLMQVAGVRKVFQVEDFISALKRIKQDFQDEKLDEEKLRVAISLAAQLKESLEKSKVQITADFKRESVYLPNSRGVMQLVSELCIDDCPWISNNEGVQYVHPEIPVLNCYHLGVKTRRAAALRHYTHGIPFGQREELANRLRRILEAFPCEKELLKELLQNADDAQATEICFIHDPRHHSKERVFDECWEPLQGPALCVYNNKPFTQADIEGIQNLGQGSKADDPNKTGQYGVGFNAVYHLTDVPSFMSSGEEIGDVLCVFDPHCRYVPGASSQVPGRKYTDTKQLRTVFPDVFSCYLEEHFPIENSTVFRFPLRTQEMAKVSRLTKTPVTSQKLNEMMQSLKNELFEVLLFVNNVKKITVCDIDGNSGKMANTFSVEAAMSDEDEVKRTEFANHIKQIGKLAKENGSVILNTEVKKCSYVMTLRDSDGNEEKWLIVQQFGFEKTVSESLAFAYRNHELGLIPRGGVACLLEKKPKTPVEAVRKKKAYCFLPLPIETNLPVHINGHFALDHEARRNLWWDEESGYRSEWNNAILEDVVASCYLTLLYEVRGFYQLPFMINESETLRCPEDDLLERVRRFENLFPQFDGPGSHWNTLVRSVYKGMDEKRLRLLPVVRCASQSTDPGRLIQLRWFPPTGKGKDQAFFNNIDNVGSASKQSKHGGRDLGEILIQTGFNLLSFSLLVFDAFKKSDVNTTCVSPSSVLDFFKTYSSQDSLGTVGIDISETPFENVQSLALLLRYCKRDFHFLEKLPGLPLLLTQDNILRAFDVYNPKFLSRYHDILPNSKDMFVHEHIRYKLFDDTASLEAPLFRSFDVQAFSFLLPHSLPACSFCRSDEYVTWKPHSTIQPNSWWISRVWSFLGEEVARFQGGWPGSVSILSVLNPLTNWNILPATEVQVEIDANDPSVVNEQVLVPLTLAESVLDFREQSRSSRLDSALRDLGLPELNCAIFSASSANNTFLASQPIARQIVASPEKPSSILAALLQKMKRNPQSLQEKLDLSSCKVILQYFSHNVEILEKTLCANDLESCKTTLRKLPFYSTIDGRLVSLNEQKVCVIPSVMPREEMAFLQEKVKMLFLEAMEDLSKLFKFLRFDSISTVDVYCQSVLPHFEVFSTEARQKHLKYIRDSLLNDASDEYRLLQCLSNTEVISSQEGTLKRASSFYDPRNEVFKAMLPEESFPPVPYNCLEWLPFMRKIGMIHEISRDHFIKFAREVAQEASQRRASKTDEKSKLLVSNLLKRSKPSDGLLQGVCNVRFVVSDPVADDLKKLHSQYGSKDDGLSPYISFQDSVVSDHTETVWTAAHILPRWADPRFCFEMKVPQYLKRDDFTSSILSDLNVLSEPTVQMVISHCLNITHQVSKQNDKKFADDQGTTRMSVMRNMYKFFQRKVSAGNSIVEDLKNKPCILVEEGTRFVQSKQVVLELYESLEISPFLYRLPPVLGEFQSLFRRLGCTDSVTALHYSMVLEMLHEHCQSMKLNPNHIKSSLKAVRGLFETLEPNPQEKSEFQTLYLPAVYQVSRCSFDNLHKSTDLIFDDAPEYQSRLEKFDQLLVVDLKMAELQCSSSMNYKDYILRLPEIVRPQFLSDVIQERLTSSVENVDSSSTVIVADSLKKQLCSRHFFQGILRLIRHANHANKCLDETTTVRLESRLRSIEFLGLNQIVTHLVYKENIIPGSEAEVPHLLEKFSESGRDVWKVYVNGKTEEGDSQISLTLTQVIAEACEGLLRETVMFIPEMLRTKPNKIWSILDHMKIRQDDSYDPSLSDLLPDPGDFIPIQDHHLLDEAFQEFSPGEYVGFELEDPSLENQKGDATFIYAIIVEDVSGDEDTSIYTKRYKVNVGHDKELLVAESADLYKFHQFHPSAANQKGSSTQDADREEIFRKITEVLKMVWRLPTRRKRKIIKRLFLQWHPERNIGDADLCKKVFQYLQNEIEKLERDDEESDQGSYKSFYHVWATRAKLYRTQRQEYRAKFVKTYGSWEASTSHSRSGWVPPSFCKKNPQPGEARRWFRQAEEDLKAAQEDLRFGTTFYEWVCFKCHQAAEKALKAAQYAEDASKTRVHNLSLNASYLGDSELARIASDLECCVVDSTRMRYPDRVNYPAIPHDVYTDGMARKALGLAREILERVRQNWQVCKQK</sequence>
<dbReference type="Proteomes" id="UP001159427">
    <property type="component" value="Unassembled WGS sequence"/>
</dbReference>
<dbReference type="InterPro" id="IPR036869">
    <property type="entry name" value="J_dom_sf"/>
</dbReference>
<evidence type="ECO:0000259" key="1">
    <source>
        <dbReference type="PROSITE" id="PS50910"/>
    </source>
</evidence>
<dbReference type="InterPro" id="IPR007842">
    <property type="entry name" value="HEPN_dom"/>
</dbReference>
<dbReference type="NCBIfam" id="NF047352">
    <property type="entry name" value="P_loop_sacsin"/>
    <property type="match status" value="3"/>
</dbReference>
<gene>
    <name evidence="2" type="ORF">PEVE_00008841</name>
</gene>
<dbReference type="PANTHER" id="PTHR15600">
    <property type="entry name" value="SACSIN"/>
    <property type="match status" value="1"/>
</dbReference>
<protein>
    <recommendedName>
        <fullName evidence="1">HEPN domain-containing protein</fullName>
    </recommendedName>
</protein>
<dbReference type="Pfam" id="PF05168">
    <property type="entry name" value="HEPN"/>
    <property type="match status" value="1"/>
</dbReference>
<proteinExistence type="predicted"/>
<dbReference type="InterPro" id="IPR036890">
    <property type="entry name" value="HATPase_C_sf"/>
</dbReference>
<accession>A0ABN8R5A7</accession>
<dbReference type="PANTHER" id="PTHR15600:SF42">
    <property type="entry name" value="SACSIN"/>
    <property type="match status" value="1"/>
</dbReference>
<feature type="non-terminal residue" evidence="2">
    <location>
        <position position="1"/>
    </location>
</feature>
<dbReference type="PROSITE" id="PS50910">
    <property type="entry name" value="HEPN"/>
    <property type="match status" value="1"/>
</dbReference>
<dbReference type="SUPFAM" id="SSF81593">
    <property type="entry name" value="Nucleotidyltransferase substrate binding subunit/domain"/>
    <property type="match status" value="1"/>
</dbReference>
<reference evidence="2 3" key="1">
    <citation type="submission" date="2022-05" db="EMBL/GenBank/DDBJ databases">
        <authorList>
            <consortium name="Genoscope - CEA"/>
            <person name="William W."/>
        </authorList>
    </citation>
    <scope>NUCLEOTIDE SEQUENCE [LARGE SCALE GENOMIC DNA]</scope>
</reference>
<name>A0ABN8R5A7_9CNID</name>
<comment type="caution">
    <text evidence="2">The sequence shown here is derived from an EMBL/GenBank/DDBJ whole genome shotgun (WGS) entry which is preliminary data.</text>
</comment>
<organism evidence="2 3">
    <name type="scientific">Porites evermanni</name>
    <dbReference type="NCBI Taxonomy" id="104178"/>
    <lineage>
        <taxon>Eukaryota</taxon>
        <taxon>Metazoa</taxon>
        <taxon>Cnidaria</taxon>
        <taxon>Anthozoa</taxon>
        <taxon>Hexacorallia</taxon>
        <taxon>Scleractinia</taxon>
        <taxon>Fungiina</taxon>
        <taxon>Poritidae</taxon>
        <taxon>Porites</taxon>
    </lineage>
</organism>
<keyword evidence="3" id="KW-1185">Reference proteome</keyword>
<dbReference type="EMBL" id="CALNXI010001600">
    <property type="protein sequence ID" value="CAH3173017.1"/>
    <property type="molecule type" value="Genomic_DNA"/>
</dbReference>
<dbReference type="Gene3D" id="1.10.287.110">
    <property type="entry name" value="DnaJ domain"/>
    <property type="match status" value="1"/>
</dbReference>
<dbReference type="InterPro" id="IPR058210">
    <property type="entry name" value="SACS/Nov_dom"/>
</dbReference>
<feature type="domain" description="HEPN" evidence="1">
    <location>
        <begin position="4280"/>
        <end position="4393"/>
    </location>
</feature>
<dbReference type="InterPro" id="IPR052972">
    <property type="entry name" value="Sacsin_chaperone_reg"/>
</dbReference>
<dbReference type="Gene3D" id="1.20.120.330">
    <property type="entry name" value="Nucleotidyltransferases domain 2"/>
    <property type="match status" value="1"/>
</dbReference>
<evidence type="ECO:0000313" key="2">
    <source>
        <dbReference type="EMBL" id="CAH3173017.1"/>
    </source>
</evidence>
<dbReference type="SMART" id="SM00748">
    <property type="entry name" value="HEPN"/>
    <property type="match status" value="1"/>
</dbReference>
<dbReference type="Pfam" id="PF25794">
    <property type="entry name" value="SACS"/>
    <property type="match status" value="3"/>
</dbReference>